<dbReference type="EMBL" id="JAVDYC010000001">
    <property type="protein sequence ID" value="MDR7322935.1"/>
    <property type="molecule type" value="Genomic_DNA"/>
</dbReference>
<dbReference type="AlphaFoldDB" id="A0AAE3ZSA0"/>
<evidence type="ECO:0000256" key="1">
    <source>
        <dbReference type="SAM" id="MobiDB-lite"/>
    </source>
</evidence>
<feature type="compositionally biased region" description="Polar residues" evidence="1">
    <location>
        <begin position="1"/>
        <end position="10"/>
    </location>
</feature>
<protein>
    <submittedName>
        <fullName evidence="2">Uncharacterized protein</fullName>
    </submittedName>
</protein>
<feature type="region of interest" description="Disordered" evidence="1">
    <location>
        <begin position="149"/>
        <end position="190"/>
    </location>
</feature>
<proteinExistence type="predicted"/>
<accession>A0AAE3ZSA0</accession>
<feature type="compositionally biased region" description="Basic and acidic residues" evidence="1">
    <location>
        <begin position="243"/>
        <end position="258"/>
    </location>
</feature>
<comment type="caution">
    <text evidence="2">The sequence shown here is derived from an EMBL/GenBank/DDBJ whole genome shotgun (WGS) entry which is preliminary data.</text>
</comment>
<keyword evidence="3" id="KW-1185">Reference proteome</keyword>
<organism evidence="2 3">
    <name type="scientific">Catenuloplanes niger</name>
    <dbReference type="NCBI Taxonomy" id="587534"/>
    <lineage>
        <taxon>Bacteria</taxon>
        <taxon>Bacillati</taxon>
        <taxon>Actinomycetota</taxon>
        <taxon>Actinomycetes</taxon>
        <taxon>Micromonosporales</taxon>
        <taxon>Micromonosporaceae</taxon>
        <taxon>Catenuloplanes</taxon>
    </lineage>
</organism>
<gene>
    <name evidence="2" type="ORF">J2S44_003185</name>
</gene>
<dbReference type="Proteomes" id="UP001183629">
    <property type="component" value="Unassembled WGS sequence"/>
</dbReference>
<name>A0AAE3ZSA0_9ACTN</name>
<evidence type="ECO:0000313" key="3">
    <source>
        <dbReference type="Proteomes" id="UP001183629"/>
    </source>
</evidence>
<feature type="region of interest" description="Disordered" evidence="1">
    <location>
        <begin position="48"/>
        <end position="118"/>
    </location>
</feature>
<feature type="compositionally biased region" description="Basic residues" evidence="1">
    <location>
        <begin position="85"/>
        <end position="96"/>
    </location>
</feature>
<evidence type="ECO:0000313" key="2">
    <source>
        <dbReference type="EMBL" id="MDR7322935.1"/>
    </source>
</evidence>
<reference evidence="2 3" key="1">
    <citation type="submission" date="2023-07" db="EMBL/GenBank/DDBJ databases">
        <title>Sequencing the genomes of 1000 actinobacteria strains.</title>
        <authorList>
            <person name="Klenk H.-P."/>
        </authorList>
    </citation>
    <scope>NUCLEOTIDE SEQUENCE [LARGE SCALE GENOMIC DNA]</scope>
    <source>
        <strain evidence="2 3">DSM 44711</strain>
    </source>
</reference>
<feature type="region of interest" description="Disordered" evidence="1">
    <location>
        <begin position="215"/>
        <end position="258"/>
    </location>
</feature>
<feature type="region of interest" description="Disordered" evidence="1">
    <location>
        <begin position="1"/>
        <end position="23"/>
    </location>
</feature>
<sequence length="258" mass="27972">MVPSICSQSVRPVPSAGSRPRRRIAVSPTRLRPAGLVGLQPVPPLPGGFIDGRPVRRRVGRPQVSSGRPVRRCAGRPRVSPTGRPGRRRAGRHRFYRPGGCGSPTRRRPAGASRARGVHRLDGRPLAHLPGSGWRLAGSSAGWRAAAAAGTGRETRMPRMRQAAGHSQPVNRRAPARRGPAEESRMPQMRQRTGRFHLHTRRIVDAAVIRPPGRLIPRAAAATRPFRRTGGRAATESTARGIRRPEPPTHCRVSETGG</sequence>